<dbReference type="EMBL" id="JAUIQD010000007">
    <property type="protein sequence ID" value="KAK3344395.1"/>
    <property type="molecule type" value="Genomic_DNA"/>
</dbReference>
<keyword evidence="3" id="KW-1185">Reference proteome</keyword>
<accession>A0AAJ0H9U8</accession>
<keyword evidence="1" id="KW-0812">Transmembrane</keyword>
<reference evidence="2" key="2">
    <citation type="submission" date="2023-06" db="EMBL/GenBank/DDBJ databases">
        <authorList>
            <consortium name="Lawrence Berkeley National Laboratory"/>
            <person name="Haridas S."/>
            <person name="Hensen N."/>
            <person name="Bonometti L."/>
            <person name="Westerberg I."/>
            <person name="Brannstrom I.O."/>
            <person name="Guillou S."/>
            <person name="Cros-Aarteil S."/>
            <person name="Calhoun S."/>
            <person name="Kuo A."/>
            <person name="Mondo S."/>
            <person name="Pangilinan J."/>
            <person name="Riley R."/>
            <person name="Labutti K."/>
            <person name="Andreopoulos B."/>
            <person name="Lipzen A."/>
            <person name="Chen C."/>
            <person name="Yanf M."/>
            <person name="Daum C."/>
            <person name="Ng V."/>
            <person name="Clum A."/>
            <person name="Steindorff A."/>
            <person name="Ohm R."/>
            <person name="Martin F."/>
            <person name="Silar P."/>
            <person name="Natvig D."/>
            <person name="Lalanne C."/>
            <person name="Gautier V."/>
            <person name="Ament-Velasquez S.L."/>
            <person name="Kruys A."/>
            <person name="Hutchinson M.I."/>
            <person name="Powell A.J."/>
            <person name="Barry K."/>
            <person name="Miller A.N."/>
            <person name="Grigoriev I.V."/>
            <person name="Debuchy R."/>
            <person name="Gladieux P."/>
            <person name="Thoren M.H."/>
            <person name="Johannesson H."/>
        </authorList>
    </citation>
    <scope>NUCLEOTIDE SEQUENCE</scope>
    <source>
        <strain evidence="2">CBS 955.72</strain>
    </source>
</reference>
<gene>
    <name evidence="2" type="ORF">B0T25DRAFT_556892</name>
</gene>
<proteinExistence type="predicted"/>
<name>A0AAJ0H9U8_9PEZI</name>
<sequence>MGRKYMLLSSSSLGHGIVLIGFVTYPLRRKDPPNSFVVRNNYVCQSCRVYVSVFAFDIAKFSTVCPAIVISEGFTFVDQGR</sequence>
<evidence type="ECO:0000256" key="1">
    <source>
        <dbReference type="SAM" id="Phobius"/>
    </source>
</evidence>
<evidence type="ECO:0000313" key="3">
    <source>
        <dbReference type="Proteomes" id="UP001275084"/>
    </source>
</evidence>
<reference evidence="2" key="1">
    <citation type="journal article" date="2023" name="Mol. Phylogenet. Evol.">
        <title>Genome-scale phylogeny and comparative genomics of the fungal order Sordariales.</title>
        <authorList>
            <person name="Hensen N."/>
            <person name="Bonometti L."/>
            <person name="Westerberg I."/>
            <person name="Brannstrom I.O."/>
            <person name="Guillou S."/>
            <person name="Cros-Aarteil S."/>
            <person name="Calhoun S."/>
            <person name="Haridas S."/>
            <person name="Kuo A."/>
            <person name="Mondo S."/>
            <person name="Pangilinan J."/>
            <person name="Riley R."/>
            <person name="LaButti K."/>
            <person name="Andreopoulos B."/>
            <person name="Lipzen A."/>
            <person name="Chen C."/>
            <person name="Yan M."/>
            <person name="Daum C."/>
            <person name="Ng V."/>
            <person name="Clum A."/>
            <person name="Steindorff A."/>
            <person name="Ohm R.A."/>
            <person name="Martin F."/>
            <person name="Silar P."/>
            <person name="Natvig D.O."/>
            <person name="Lalanne C."/>
            <person name="Gautier V."/>
            <person name="Ament-Velasquez S.L."/>
            <person name="Kruys A."/>
            <person name="Hutchinson M.I."/>
            <person name="Powell A.J."/>
            <person name="Barry K."/>
            <person name="Miller A.N."/>
            <person name="Grigoriev I.V."/>
            <person name="Debuchy R."/>
            <person name="Gladieux P."/>
            <person name="Hiltunen Thoren M."/>
            <person name="Johannesson H."/>
        </authorList>
    </citation>
    <scope>NUCLEOTIDE SEQUENCE</scope>
    <source>
        <strain evidence="2">CBS 955.72</strain>
    </source>
</reference>
<organism evidence="2 3">
    <name type="scientific">Lasiosphaeria hispida</name>
    <dbReference type="NCBI Taxonomy" id="260671"/>
    <lineage>
        <taxon>Eukaryota</taxon>
        <taxon>Fungi</taxon>
        <taxon>Dikarya</taxon>
        <taxon>Ascomycota</taxon>
        <taxon>Pezizomycotina</taxon>
        <taxon>Sordariomycetes</taxon>
        <taxon>Sordariomycetidae</taxon>
        <taxon>Sordariales</taxon>
        <taxon>Lasiosphaeriaceae</taxon>
        <taxon>Lasiosphaeria</taxon>
    </lineage>
</organism>
<evidence type="ECO:0000313" key="2">
    <source>
        <dbReference type="EMBL" id="KAK3344395.1"/>
    </source>
</evidence>
<keyword evidence="1" id="KW-1133">Transmembrane helix</keyword>
<feature type="transmembrane region" description="Helical" evidence="1">
    <location>
        <begin position="6"/>
        <end position="27"/>
    </location>
</feature>
<comment type="caution">
    <text evidence="2">The sequence shown here is derived from an EMBL/GenBank/DDBJ whole genome shotgun (WGS) entry which is preliminary data.</text>
</comment>
<keyword evidence="1" id="KW-0472">Membrane</keyword>
<dbReference type="AlphaFoldDB" id="A0AAJ0H9U8"/>
<protein>
    <submittedName>
        <fullName evidence="2">Uncharacterized protein</fullName>
    </submittedName>
</protein>
<dbReference type="Proteomes" id="UP001275084">
    <property type="component" value="Unassembled WGS sequence"/>
</dbReference>